<accession>A0ABU1WZ55</accession>
<protein>
    <submittedName>
        <fullName evidence="1">Uncharacterized protein</fullName>
    </submittedName>
</protein>
<dbReference type="EMBL" id="JAVDWV010000004">
    <property type="protein sequence ID" value="MDR7154329.1"/>
    <property type="molecule type" value="Genomic_DNA"/>
</dbReference>
<keyword evidence="2" id="KW-1185">Reference proteome</keyword>
<dbReference type="Proteomes" id="UP001267638">
    <property type="component" value="Unassembled WGS sequence"/>
</dbReference>
<comment type="caution">
    <text evidence="1">The sequence shown here is derived from an EMBL/GenBank/DDBJ whole genome shotgun (WGS) entry which is preliminary data.</text>
</comment>
<reference evidence="1 2" key="1">
    <citation type="submission" date="2023-07" db="EMBL/GenBank/DDBJ databases">
        <title>Sorghum-associated microbial communities from plants grown in Nebraska, USA.</title>
        <authorList>
            <person name="Schachtman D."/>
        </authorList>
    </citation>
    <scope>NUCLEOTIDE SEQUENCE [LARGE SCALE GENOMIC DNA]</scope>
    <source>
        <strain evidence="1 2">4256</strain>
    </source>
</reference>
<organism evidence="1 2">
    <name type="scientific">Sphingobium xenophagum</name>
    <dbReference type="NCBI Taxonomy" id="121428"/>
    <lineage>
        <taxon>Bacteria</taxon>
        <taxon>Pseudomonadati</taxon>
        <taxon>Pseudomonadota</taxon>
        <taxon>Alphaproteobacteria</taxon>
        <taxon>Sphingomonadales</taxon>
        <taxon>Sphingomonadaceae</taxon>
        <taxon>Sphingobium</taxon>
    </lineage>
</organism>
<proteinExistence type="predicted"/>
<sequence>MAQALAQRGKIFGQPLPEPNALYLVIGDRLDLPDKGAQNERSTQCMSCKARLPETINRVCARASSRYILSISGGQQFD</sequence>
<gene>
    <name evidence="1" type="ORF">J2W40_001141</name>
</gene>
<evidence type="ECO:0000313" key="2">
    <source>
        <dbReference type="Proteomes" id="UP001267638"/>
    </source>
</evidence>
<evidence type="ECO:0000313" key="1">
    <source>
        <dbReference type="EMBL" id="MDR7154329.1"/>
    </source>
</evidence>
<dbReference type="RefSeq" id="WP_310222544.1">
    <property type="nucleotide sequence ID" value="NZ_JAVDWV010000004.1"/>
</dbReference>
<name>A0ABU1WZ55_SPHXE</name>